<evidence type="ECO:0000256" key="3">
    <source>
        <dbReference type="ARBA" id="ARBA00023163"/>
    </source>
</evidence>
<evidence type="ECO:0000256" key="4">
    <source>
        <dbReference type="SAM" id="MobiDB-lite"/>
    </source>
</evidence>
<keyword evidence="2" id="KW-0238">DNA-binding</keyword>
<feature type="domain" description="HTH araC/xylS-type" evidence="5">
    <location>
        <begin position="19"/>
        <end position="94"/>
    </location>
</feature>
<dbReference type="InterPro" id="IPR018060">
    <property type="entry name" value="HTH_AraC"/>
</dbReference>
<keyword evidence="3" id="KW-0804">Transcription</keyword>
<organism evidence="6 7">
    <name type="scientific">Kribbella orskensis</name>
    <dbReference type="NCBI Taxonomy" id="2512216"/>
    <lineage>
        <taxon>Bacteria</taxon>
        <taxon>Bacillati</taxon>
        <taxon>Actinomycetota</taxon>
        <taxon>Actinomycetes</taxon>
        <taxon>Propionibacteriales</taxon>
        <taxon>Kribbellaceae</taxon>
        <taxon>Kribbella</taxon>
    </lineage>
</organism>
<dbReference type="Pfam" id="PF12833">
    <property type="entry name" value="HTH_18"/>
    <property type="match status" value="1"/>
</dbReference>
<evidence type="ECO:0000259" key="5">
    <source>
        <dbReference type="PROSITE" id="PS01124"/>
    </source>
</evidence>
<sequence>MSKWVRYSTVSSQLCGLKINLSERQFTGVFTAEVGATAADHVEAVRMESAFRLLETTNRTIEQIAKTCGFGTPETMNRTFRRRLDTTPGDHRHHCRGDHPMPIPVP</sequence>
<reference evidence="6 7" key="1">
    <citation type="journal article" date="2015" name="Stand. Genomic Sci.">
        <title>Genomic Encyclopedia of Bacterial and Archaeal Type Strains, Phase III: the genomes of soil and plant-associated and newly described type strains.</title>
        <authorList>
            <person name="Whitman W.B."/>
            <person name="Woyke T."/>
            <person name="Klenk H.P."/>
            <person name="Zhou Y."/>
            <person name="Lilburn T.G."/>
            <person name="Beck B.J."/>
            <person name="De Vos P."/>
            <person name="Vandamme P."/>
            <person name="Eisen J.A."/>
            <person name="Garrity G."/>
            <person name="Hugenholtz P."/>
            <person name="Kyrpides N.C."/>
        </authorList>
    </citation>
    <scope>NUCLEOTIDE SEQUENCE [LARGE SCALE GENOMIC DNA]</scope>
    <source>
        <strain evidence="6 7">VKM Ac-2538</strain>
    </source>
</reference>
<evidence type="ECO:0000256" key="1">
    <source>
        <dbReference type="ARBA" id="ARBA00023015"/>
    </source>
</evidence>
<dbReference type="Gene3D" id="1.10.10.60">
    <property type="entry name" value="Homeodomain-like"/>
    <property type="match status" value="1"/>
</dbReference>
<evidence type="ECO:0000313" key="6">
    <source>
        <dbReference type="EMBL" id="TCO31404.1"/>
    </source>
</evidence>
<proteinExistence type="predicted"/>
<dbReference type="SMART" id="SM00342">
    <property type="entry name" value="HTH_ARAC"/>
    <property type="match status" value="1"/>
</dbReference>
<accession>A0ABY2BUZ3</accession>
<comment type="caution">
    <text evidence="6">The sequence shown here is derived from an EMBL/GenBank/DDBJ whole genome shotgun (WGS) entry which is preliminary data.</text>
</comment>
<dbReference type="InterPro" id="IPR009057">
    <property type="entry name" value="Homeodomain-like_sf"/>
</dbReference>
<feature type="region of interest" description="Disordered" evidence="4">
    <location>
        <begin position="86"/>
        <end position="106"/>
    </location>
</feature>
<evidence type="ECO:0000313" key="7">
    <source>
        <dbReference type="Proteomes" id="UP000295818"/>
    </source>
</evidence>
<dbReference type="Proteomes" id="UP000295818">
    <property type="component" value="Unassembled WGS sequence"/>
</dbReference>
<gene>
    <name evidence="6" type="ORF">EV644_10144</name>
</gene>
<dbReference type="SUPFAM" id="SSF46689">
    <property type="entry name" value="Homeodomain-like"/>
    <property type="match status" value="1"/>
</dbReference>
<keyword evidence="1" id="KW-0805">Transcription regulation</keyword>
<dbReference type="EMBL" id="SLWM01000001">
    <property type="protein sequence ID" value="TCO31404.1"/>
    <property type="molecule type" value="Genomic_DNA"/>
</dbReference>
<name>A0ABY2BUZ3_9ACTN</name>
<protein>
    <submittedName>
        <fullName evidence="6">Helix-turn-helix protein</fullName>
    </submittedName>
</protein>
<keyword evidence="7" id="KW-1185">Reference proteome</keyword>
<evidence type="ECO:0000256" key="2">
    <source>
        <dbReference type="ARBA" id="ARBA00023125"/>
    </source>
</evidence>
<dbReference type="PANTHER" id="PTHR43280:SF2">
    <property type="entry name" value="HTH-TYPE TRANSCRIPTIONAL REGULATOR EXSA"/>
    <property type="match status" value="1"/>
</dbReference>
<dbReference type="PANTHER" id="PTHR43280">
    <property type="entry name" value="ARAC-FAMILY TRANSCRIPTIONAL REGULATOR"/>
    <property type="match status" value="1"/>
</dbReference>
<dbReference type="PROSITE" id="PS01124">
    <property type="entry name" value="HTH_ARAC_FAMILY_2"/>
    <property type="match status" value="1"/>
</dbReference>